<evidence type="ECO:0000313" key="1">
    <source>
        <dbReference type="EMBL" id="CAD2181921.1"/>
    </source>
</evidence>
<gene>
    <name evidence="1" type="ORF">MENT_LOCUS34101</name>
</gene>
<protein>
    <submittedName>
        <fullName evidence="1">Uncharacterized protein</fullName>
    </submittedName>
</protein>
<comment type="caution">
    <text evidence="1">The sequence shown here is derived from an EMBL/GenBank/DDBJ whole genome shotgun (WGS) entry which is preliminary data.</text>
</comment>
<dbReference type="AlphaFoldDB" id="A0A6V7W6I4"/>
<dbReference type="EMBL" id="CAJEWN010000415">
    <property type="protein sequence ID" value="CAD2181921.1"/>
    <property type="molecule type" value="Genomic_DNA"/>
</dbReference>
<reference evidence="1 2" key="1">
    <citation type="submission" date="2020-08" db="EMBL/GenBank/DDBJ databases">
        <authorList>
            <person name="Koutsovoulos G."/>
            <person name="Danchin GJ E."/>
        </authorList>
    </citation>
    <scope>NUCLEOTIDE SEQUENCE [LARGE SCALE GENOMIC DNA]</scope>
</reference>
<organism evidence="1 2">
    <name type="scientific">Meloidogyne enterolobii</name>
    <name type="common">Root-knot nematode worm</name>
    <name type="synonym">Meloidogyne mayaguensis</name>
    <dbReference type="NCBI Taxonomy" id="390850"/>
    <lineage>
        <taxon>Eukaryota</taxon>
        <taxon>Metazoa</taxon>
        <taxon>Ecdysozoa</taxon>
        <taxon>Nematoda</taxon>
        <taxon>Chromadorea</taxon>
        <taxon>Rhabditida</taxon>
        <taxon>Tylenchina</taxon>
        <taxon>Tylenchomorpha</taxon>
        <taxon>Tylenchoidea</taxon>
        <taxon>Meloidogynidae</taxon>
        <taxon>Meloidogyninae</taxon>
        <taxon>Meloidogyne</taxon>
    </lineage>
</organism>
<name>A0A6V7W6I4_MELEN</name>
<dbReference type="Proteomes" id="UP000580250">
    <property type="component" value="Unassembled WGS sequence"/>
</dbReference>
<accession>A0A6V7W6I4</accession>
<proteinExistence type="predicted"/>
<sequence>MLTVELAVTNEFDPKSLLSGCSRNDTVEHEIFKKYFCSQKNKNLKSKQAVWELLAKYLVPLPRWKRQEVVLNTCRDLNVIASENCRNENCIDKEENHNEELTKCLNGLFFGEKNAGFAGINKGAKDKLYKKAAKIFINMIEEKPKVLGKLLFEQIESRNPDLKLIYEILFARPRHEIKTIIRNNNKYYPFMEAVNKIYNKYPNLLLEDNNSDNNSDKPLLEKHLKLKKEIE</sequence>
<evidence type="ECO:0000313" key="2">
    <source>
        <dbReference type="Proteomes" id="UP000580250"/>
    </source>
</evidence>